<name>A0A6G6AC41_9VIRU</name>
<sequence length="348" mass="41510">MLNQLIIYWTSKSGKGNFYNYYNDKYIFYPYFDFNLESKKIDVVNNFDIYNTNGFGNIEQNINPFNYVYKRFNNLLQGSFLKRKENTYEIPKIIHHIWIDNDLVSNYTNLWKKILKEPWEYKIWDTNNINNFMENNRWKELYDKTSGKFKYLILSLSILEKYGGIVINSFCVPLKIIPDELLSNKFFMSFDDEKKGTNISLNIIGSICGPLDDKNNFKDPYVARKPFDGINNFFRSKKENTIDIFFQDLFIKINKINTTNSNFFDEVQTIFTNNSDIFIYPSYFFNLNSSIYPKKLTNQTIFITLQKIEPVNTRIKTDVTRNYTITHQGIINRLKENPKDRLKNINKL</sequence>
<dbReference type="SUPFAM" id="SSF53448">
    <property type="entry name" value="Nucleotide-diphospho-sugar transferases"/>
    <property type="match status" value="1"/>
</dbReference>
<dbReference type="InterPro" id="IPR029044">
    <property type="entry name" value="Nucleotide-diphossugar_trans"/>
</dbReference>
<keyword evidence="1" id="KW-0808">Transferase</keyword>
<organism evidence="1">
    <name type="scientific">Borely moumouvirus</name>
    <dbReference type="NCBI Taxonomy" id="2712067"/>
    <lineage>
        <taxon>Viruses</taxon>
        <taxon>Varidnaviria</taxon>
        <taxon>Bamfordvirae</taxon>
        <taxon>Nucleocytoviricota</taxon>
        <taxon>Megaviricetes</taxon>
        <taxon>Imitervirales</taxon>
        <taxon>Mimiviridae</taxon>
        <taxon>Megamimivirinae</taxon>
        <taxon>Moumouvirus</taxon>
    </lineage>
</organism>
<proteinExistence type="predicted"/>
<dbReference type="EMBL" id="MN175499">
    <property type="protein sequence ID" value="QID06003.1"/>
    <property type="molecule type" value="Genomic_DNA"/>
</dbReference>
<dbReference type="GO" id="GO:0016740">
    <property type="term" value="F:transferase activity"/>
    <property type="evidence" value="ECO:0007669"/>
    <property type="project" value="UniProtKB-KW"/>
</dbReference>
<accession>A0A6G6AC41</accession>
<protein>
    <submittedName>
        <fullName evidence="1">Putative glycosyl transferase</fullName>
    </submittedName>
</protein>
<reference evidence="1" key="1">
    <citation type="submission" date="2019-07" db="EMBL/GenBank/DDBJ databases">
        <title>The discovery of a new lineage B mimivirus raises questions about particles surface fibrils.</title>
        <authorList>
            <person name="Silva L.K.S."/>
            <person name="Rodrigues R.A.L."/>
            <person name="Andrade A.C.S.P."/>
            <person name="Hikida H."/>
            <person name="Andreani J."/>
            <person name="Levasseur A."/>
            <person name="La Scola B."/>
            <person name="Abrahao J.S."/>
        </authorList>
    </citation>
    <scope>NUCLEOTIDE SEQUENCE</scope>
    <source>
        <strain evidence="1">B60</strain>
    </source>
</reference>
<evidence type="ECO:0000313" key="1">
    <source>
        <dbReference type="EMBL" id="QID06003.1"/>
    </source>
</evidence>